<dbReference type="Proteomes" id="UP000494252">
    <property type="component" value="Unassembled WGS sequence"/>
</dbReference>
<keyword evidence="1" id="KW-0812">Transmembrane</keyword>
<evidence type="ECO:0000313" key="2">
    <source>
        <dbReference type="EMBL" id="CAB3808094.1"/>
    </source>
</evidence>
<keyword evidence="1" id="KW-0472">Membrane</keyword>
<evidence type="ECO:0000256" key="1">
    <source>
        <dbReference type="SAM" id="Phobius"/>
    </source>
</evidence>
<proteinExistence type="predicted"/>
<sequence>MAEQDWAMAGMYLLGLVSMVLLMCSPSTRATRKRAAVSNSSADE</sequence>
<dbReference type="AlphaFoldDB" id="A0A6J5GYJ8"/>
<gene>
    <name evidence="2" type="ORF">LMG27177_06464</name>
</gene>
<dbReference type="EMBL" id="CADIKI010000026">
    <property type="protein sequence ID" value="CAB3808094.1"/>
    <property type="molecule type" value="Genomic_DNA"/>
</dbReference>
<keyword evidence="3" id="KW-1185">Reference proteome</keyword>
<protein>
    <submittedName>
        <fullName evidence="2">Uncharacterized protein</fullName>
    </submittedName>
</protein>
<reference evidence="2 3" key="1">
    <citation type="submission" date="2020-04" db="EMBL/GenBank/DDBJ databases">
        <authorList>
            <person name="De Canck E."/>
        </authorList>
    </citation>
    <scope>NUCLEOTIDE SEQUENCE [LARGE SCALE GENOMIC DNA]</scope>
    <source>
        <strain evidence="2 3">LMG 27177</strain>
    </source>
</reference>
<accession>A0A6J5GYJ8</accession>
<feature type="transmembrane region" description="Helical" evidence="1">
    <location>
        <begin position="6"/>
        <end position="24"/>
    </location>
</feature>
<name>A0A6J5GYJ8_9BURK</name>
<organism evidence="2 3">
    <name type="scientific">Paraburkholderia fynbosensis</name>
    <dbReference type="NCBI Taxonomy" id="1200993"/>
    <lineage>
        <taxon>Bacteria</taxon>
        <taxon>Pseudomonadati</taxon>
        <taxon>Pseudomonadota</taxon>
        <taxon>Betaproteobacteria</taxon>
        <taxon>Burkholderiales</taxon>
        <taxon>Burkholderiaceae</taxon>
        <taxon>Paraburkholderia</taxon>
    </lineage>
</organism>
<keyword evidence="1" id="KW-1133">Transmembrane helix</keyword>
<evidence type="ECO:0000313" key="3">
    <source>
        <dbReference type="Proteomes" id="UP000494252"/>
    </source>
</evidence>